<dbReference type="PANTHER" id="PTHR36837:SF2">
    <property type="entry name" value="POLY(3-HYDROXYALKANOATE) POLYMERASE SUBUNIT PHAC"/>
    <property type="match status" value="1"/>
</dbReference>
<keyword evidence="4" id="KW-1185">Reference proteome</keyword>
<accession>A0ABT3SRV8</accession>
<dbReference type="Gene3D" id="3.40.50.1820">
    <property type="entry name" value="alpha/beta hydrolase"/>
    <property type="match status" value="1"/>
</dbReference>
<dbReference type="RefSeq" id="WP_279251699.1">
    <property type="nucleotide sequence ID" value="NZ_SHNP01000001.1"/>
</dbReference>
<evidence type="ECO:0000256" key="1">
    <source>
        <dbReference type="SAM" id="MobiDB-lite"/>
    </source>
</evidence>
<dbReference type="SUPFAM" id="SSF53474">
    <property type="entry name" value="alpha/beta-Hydrolases"/>
    <property type="match status" value="1"/>
</dbReference>
<name>A0ABT3SRV8_9GAMM</name>
<sequence length="423" mass="47090">MNKLAKLALDQGLALNHRMSGVTANSLDWLFKRDTLIKSGRTWFELVHDGDLMSVRYYELPDEDEIGLVDGSTMPIRREQHPVPLVLVPPLGVTTETFDLMPQRSLVRYLVARGFKVYLLDWGKPKKEHAHLGMLDYCEDMMGTALDKVRRHSGSKELSLMGWCMGGLFCLFYQGIVKDRSIRNIVTIASPIDLETGKGVISMVAGVAQALDGPAQLVSNYTNLRLNTLNPARLSMPDWATTIVFKLTDPVGSVTTYWDLVTRLWDREFVESHSTTSDYLNNMLRYPGGVVRDMAGEVVSENQIATGRVQIRDKVAELDSIQSALLAFAGETDNLVPPEVAERSVEIVASNDKEFRVAPGGHMGVIIGSKAQSEVWSQSADWLEERSQAKPVRAKRKPVLKTKAAAKNKAKVRPKLKARAARK</sequence>
<feature type="compositionally biased region" description="Basic residues" evidence="1">
    <location>
        <begin position="392"/>
        <end position="423"/>
    </location>
</feature>
<evidence type="ECO:0000313" key="3">
    <source>
        <dbReference type="EMBL" id="MCX2972718.1"/>
    </source>
</evidence>
<feature type="region of interest" description="Disordered" evidence="1">
    <location>
        <begin position="386"/>
        <end position="423"/>
    </location>
</feature>
<comment type="caution">
    <text evidence="3">The sequence shown here is derived from an EMBL/GenBank/DDBJ whole genome shotgun (WGS) entry which is preliminary data.</text>
</comment>
<dbReference type="Pfam" id="PF00561">
    <property type="entry name" value="Abhydrolase_1"/>
    <property type="match status" value="1"/>
</dbReference>
<dbReference type="GO" id="GO:0016787">
    <property type="term" value="F:hydrolase activity"/>
    <property type="evidence" value="ECO:0007669"/>
    <property type="project" value="UniProtKB-KW"/>
</dbReference>
<evidence type="ECO:0000259" key="2">
    <source>
        <dbReference type="Pfam" id="PF00561"/>
    </source>
</evidence>
<dbReference type="InterPro" id="IPR000073">
    <property type="entry name" value="AB_hydrolase_1"/>
</dbReference>
<dbReference type="InterPro" id="IPR029058">
    <property type="entry name" value="AB_hydrolase_fold"/>
</dbReference>
<keyword evidence="3" id="KW-0378">Hydrolase</keyword>
<protein>
    <submittedName>
        <fullName evidence="3">Alpha/beta fold hydrolase</fullName>
    </submittedName>
</protein>
<dbReference type="PANTHER" id="PTHR36837">
    <property type="entry name" value="POLY(3-HYDROXYALKANOATE) POLYMERASE SUBUNIT PHAC"/>
    <property type="match status" value="1"/>
</dbReference>
<reference evidence="3" key="1">
    <citation type="submission" date="2019-02" db="EMBL/GenBank/DDBJ databases">
        <authorList>
            <person name="Li S.-H."/>
        </authorList>
    </citation>
    <scope>NUCLEOTIDE SEQUENCE</scope>
    <source>
        <strain evidence="3">IMCC8485</strain>
    </source>
</reference>
<gene>
    <name evidence="3" type="ORF">EYC87_03840</name>
</gene>
<feature type="domain" description="AB hydrolase-1" evidence="2">
    <location>
        <begin position="103"/>
        <end position="366"/>
    </location>
</feature>
<dbReference type="EMBL" id="SHNP01000001">
    <property type="protein sequence ID" value="MCX2972718.1"/>
    <property type="molecule type" value="Genomic_DNA"/>
</dbReference>
<dbReference type="InterPro" id="IPR051321">
    <property type="entry name" value="PHA/PHB_synthase"/>
</dbReference>
<organism evidence="3 4">
    <name type="scientific">Candidatus Seongchinamella marina</name>
    <dbReference type="NCBI Taxonomy" id="2518990"/>
    <lineage>
        <taxon>Bacteria</taxon>
        <taxon>Pseudomonadati</taxon>
        <taxon>Pseudomonadota</taxon>
        <taxon>Gammaproteobacteria</taxon>
        <taxon>Cellvibrionales</taxon>
        <taxon>Halieaceae</taxon>
        <taxon>Seongchinamella</taxon>
    </lineage>
</organism>
<proteinExistence type="predicted"/>
<evidence type="ECO:0000313" key="4">
    <source>
        <dbReference type="Proteomes" id="UP001143307"/>
    </source>
</evidence>
<dbReference type="Proteomes" id="UP001143307">
    <property type="component" value="Unassembled WGS sequence"/>
</dbReference>